<dbReference type="PANTHER" id="PTHR36203">
    <property type="entry name" value="ASCORBATE-SPECIFIC PTS SYSTEM EIIA COMPONENT"/>
    <property type="match status" value="1"/>
</dbReference>
<dbReference type="SUPFAM" id="SSF55804">
    <property type="entry name" value="Phoshotransferase/anion transport protein"/>
    <property type="match status" value="1"/>
</dbReference>
<evidence type="ECO:0000256" key="2">
    <source>
        <dbReference type="ARBA" id="ARBA00022448"/>
    </source>
</evidence>
<name>A0A6J6D6H2_9ZZZZ</name>
<feature type="domain" description="PTS EIIA type-2" evidence="11">
    <location>
        <begin position="6"/>
        <end position="147"/>
    </location>
</feature>
<evidence type="ECO:0000256" key="4">
    <source>
        <dbReference type="ARBA" id="ARBA00022553"/>
    </source>
</evidence>
<protein>
    <recommendedName>
        <fullName evidence="9">Ascorbate-specific PTS system EIIA component</fullName>
    </recommendedName>
    <alternativeName>
        <fullName evidence="10">Ascorbate-specific phosphotransferase enzyme IIA component</fullName>
    </alternativeName>
</protein>
<reference evidence="12" key="1">
    <citation type="submission" date="2020-05" db="EMBL/GenBank/DDBJ databases">
        <authorList>
            <person name="Chiriac C."/>
            <person name="Salcher M."/>
            <person name="Ghai R."/>
            <person name="Kavagutti S V."/>
        </authorList>
    </citation>
    <scope>NUCLEOTIDE SEQUENCE</scope>
</reference>
<dbReference type="GO" id="GO:0005737">
    <property type="term" value="C:cytoplasm"/>
    <property type="evidence" value="ECO:0007669"/>
    <property type="project" value="UniProtKB-SubCell"/>
</dbReference>
<keyword evidence="7" id="KW-0418">Kinase</keyword>
<evidence type="ECO:0000256" key="1">
    <source>
        <dbReference type="ARBA" id="ARBA00004496"/>
    </source>
</evidence>
<accession>A0A6J6D6H2</accession>
<dbReference type="PROSITE" id="PS51094">
    <property type="entry name" value="PTS_EIIA_TYPE_2"/>
    <property type="match status" value="1"/>
</dbReference>
<evidence type="ECO:0000256" key="6">
    <source>
        <dbReference type="ARBA" id="ARBA00022683"/>
    </source>
</evidence>
<sequence length="147" mass="15565">MTLLANAFGPGSLAIVTSLGNRTEAIKLAGDLLQESGRVQEEYVSSMIDAVDKFGPYIVIAPGIALAHGKPEEGVIETGMSLVVIREPLAFGHGENDPVELVFGLAAKDHSSHIQLMAELATFLGDSEKVNSLLQAGNLVQLRSRLV</sequence>
<keyword evidence="2" id="KW-0813">Transport</keyword>
<evidence type="ECO:0000256" key="5">
    <source>
        <dbReference type="ARBA" id="ARBA00022679"/>
    </source>
</evidence>
<proteinExistence type="predicted"/>
<evidence type="ECO:0000256" key="9">
    <source>
        <dbReference type="ARBA" id="ARBA00041175"/>
    </source>
</evidence>
<dbReference type="GO" id="GO:0016301">
    <property type="term" value="F:kinase activity"/>
    <property type="evidence" value="ECO:0007669"/>
    <property type="project" value="UniProtKB-KW"/>
</dbReference>
<dbReference type="InterPro" id="IPR002178">
    <property type="entry name" value="PTS_EIIA_type-2_dom"/>
</dbReference>
<dbReference type="CDD" id="cd00211">
    <property type="entry name" value="PTS_IIA_fru"/>
    <property type="match status" value="1"/>
</dbReference>
<comment type="function">
    <text evidence="8">The phosphoenolpyruvate-dependent sugar phosphotransferase system (sugar PTS), a major carbohydrate active transport system, catalyzes the phosphorylation of incoming sugar substrates concomitantly with their translocation across the cell membrane. The enzyme II UlaABC PTS system is involved in ascorbate transport.</text>
</comment>
<dbReference type="GO" id="GO:0009401">
    <property type="term" value="P:phosphoenolpyruvate-dependent sugar phosphotransferase system"/>
    <property type="evidence" value="ECO:0007669"/>
    <property type="project" value="UniProtKB-KW"/>
</dbReference>
<evidence type="ECO:0000256" key="3">
    <source>
        <dbReference type="ARBA" id="ARBA00022490"/>
    </source>
</evidence>
<keyword evidence="4" id="KW-0597">Phosphoprotein</keyword>
<dbReference type="EMBL" id="CAEZTB010000109">
    <property type="protein sequence ID" value="CAB4558954.1"/>
    <property type="molecule type" value="Genomic_DNA"/>
</dbReference>
<dbReference type="Pfam" id="PF00359">
    <property type="entry name" value="PTS_EIIA_2"/>
    <property type="match status" value="1"/>
</dbReference>
<keyword evidence="5" id="KW-0808">Transferase</keyword>
<dbReference type="AlphaFoldDB" id="A0A6J6D6H2"/>
<evidence type="ECO:0000313" key="12">
    <source>
        <dbReference type="EMBL" id="CAB4558954.1"/>
    </source>
</evidence>
<organism evidence="12">
    <name type="scientific">freshwater metagenome</name>
    <dbReference type="NCBI Taxonomy" id="449393"/>
    <lineage>
        <taxon>unclassified sequences</taxon>
        <taxon>metagenomes</taxon>
        <taxon>ecological metagenomes</taxon>
    </lineage>
</organism>
<dbReference type="InterPro" id="IPR016152">
    <property type="entry name" value="PTrfase/Anion_transptr"/>
</dbReference>
<gene>
    <name evidence="12" type="ORF">UFOPK1581_00660</name>
</gene>
<keyword evidence="6" id="KW-0598">Phosphotransferase system</keyword>
<dbReference type="Gene3D" id="3.40.930.10">
    <property type="entry name" value="Mannitol-specific EII, Chain A"/>
    <property type="match status" value="1"/>
</dbReference>
<comment type="subcellular location">
    <subcellularLocation>
        <location evidence="1">Cytoplasm</location>
    </subcellularLocation>
</comment>
<evidence type="ECO:0000256" key="7">
    <source>
        <dbReference type="ARBA" id="ARBA00022777"/>
    </source>
</evidence>
<evidence type="ECO:0000256" key="8">
    <source>
        <dbReference type="ARBA" id="ARBA00037387"/>
    </source>
</evidence>
<evidence type="ECO:0000259" key="11">
    <source>
        <dbReference type="PROSITE" id="PS51094"/>
    </source>
</evidence>
<keyword evidence="3" id="KW-0963">Cytoplasm</keyword>
<evidence type="ECO:0000256" key="10">
    <source>
        <dbReference type="ARBA" id="ARBA00042072"/>
    </source>
</evidence>
<dbReference type="InterPro" id="IPR051351">
    <property type="entry name" value="Ascorbate-PTS_EIIA_comp"/>
</dbReference>
<dbReference type="PANTHER" id="PTHR36203:SF1">
    <property type="entry name" value="ASCORBATE-SPECIFIC PTS SYSTEM EIIA COMPONENT"/>
    <property type="match status" value="1"/>
</dbReference>